<organism evidence="13 14">
    <name type="scientific">Planomonospora sphaerica</name>
    <dbReference type="NCBI Taxonomy" id="161355"/>
    <lineage>
        <taxon>Bacteria</taxon>
        <taxon>Bacillati</taxon>
        <taxon>Actinomycetota</taxon>
        <taxon>Actinomycetes</taxon>
        <taxon>Streptosporangiales</taxon>
        <taxon>Streptosporangiaceae</taxon>
        <taxon>Planomonospora</taxon>
    </lineage>
</organism>
<reference evidence="14" key="2">
    <citation type="submission" date="2016-04" db="EMBL/GenBank/DDBJ databases">
        <title>Planomonospora sphaerica JCM9374 whole genome shotgun sequence.</title>
        <authorList>
            <person name="Suzuki T."/>
            <person name="Dohra H."/>
            <person name="Kodani S."/>
        </authorList>
    </citation>
    <scope>NUCLEOTIDE SEQUENCE [LARGE SCALE GENOMIC DNA]</scope>
    <source>
        <strain evidence="14">JCM 9374</strain>
    </source>
</reference>
<name>A0A171CWI8_9ACTN</name>
<evidence type="ECO:0000256" key="6">
    <source>
        <dbReference type="ARBA" id="ARBA00022801"/>
    </source>
</evidence>
<proteinExistence type="inferred from homology"/>
<dbReference type="InterPro" id="IPR013783">
    <property type="entry name" value="Ig-like_fold"/>
</dbReference>
<dbReference type="SUPFAM" id="SSF53187">
    <property type="entry name" value="Zn-dependent exopeptidases"/>
    <property type="match status" value="1"/>
</dbReference>
<dbReference type="RefSeq" id="WP_197287031.1">
    <property type="nucleotide sequence ID" value="NZ_BDCX01000006.1"/>
</dbReference>
<dbReference type="CDD" id="cd03876">
    <property type="entry name" value="M28_SGAP_like"/>
    <property type="match status" value="1"/>
</dbReference>
<gene>
    <name evidence="13" type="ORF">PS9374_02983</name>
</gene>
<feature type="compositionally biased region" description="Polar residues" evidence="10">
    <location>
        <begin position="229"/>
        <end position="243"/>
    </location>
</feature>
<evidence type="ECO:0000256" key="10">
    <source>
        <dbReference type="SAM" id="MobiDB-lite"/>
    </source>
</evidence>
<dbReference type="Pfam" id="PF02839">
    <property type="entry name" value="CBM_5_12"/>
    <property type="match status" value="1"/>
</dbReference>
<dbReference type="CDD" id="cd09597">
    <property type="entry name" value="M4_TLP"/>
    <property type="match status" value="1"/>
</dbReference>
<feature type="chain" id="PRO_5007905717" evidence="11">
    <location>
        <begin position="31"/>
        <end position="1083"/>
    </location>
</feature>
<dbReference type="GO" id="GO:0006508">
    <property type="term" value="P:proteolysis"/>
    <property type="evidence" value="ECO:0007669"/>
    <property type="project" value="UniProtKB-KW"/>
</dbReference>
<protein>
    <submittedName>
        <fullName evidence="13">Peptidase M28</fullName>
    </submittedName>
</protein>
<dbReference type="GO" id="GO:0004553">
    <property type="term" value="F:hydrolase activity, hydrolyzing O-glycosyl compounds"/>
    <property type="evidence" value="ECO:0007669"/>
    <property type="project" value="InterPro"/>
</dbReference>
<keyword evidence="6" id="KW-0378">Hydrolase</keyword>
<evidence type="ECO:0000256" key="9">
    <source>
        <dbReference type="PIRSR" id="PIRSR623612-1"/>
    </source>
</evidence>
<dbReference type="InterPro" id="IPR003610">
    <property type="entry name" value="CBM5/12"/>
</dbReference>
<evidence type="ECO:0000256" key="5">
    <source>
        <dbReference type="ARBA" id="ARBA00022729"/>
    </source>
</evidence>
<dbReference type="GO" id="GO:0005576">
    <property type="term" value="C:extracellular region"/>
    <property type="evidence" value="ECO:0007669"/>
    <property type="project" value="InterPro"/>
</dbReference>
<feature type="compositionally biased region" description="Low complexity" evidence="10">
    <location>
        <begin position="31"/>
        <end position="43"/>
    </location>
</feature>
<dbReference type="InterPro" id="IPR007484">
    <property type="entry name" value="Peptidase_M28"/>
</dbReference>
<dbReference type="FunFam" id="3.40.630.10:FF:000066">
    <property type="entry name" value="M28 family peptidase"/>
    <property type="match status" value="1"/>
</dbReference>
<dbReference type="Pfam" id="PF07504">
    <property type="entry name" value="FTP"/>
    <property type="match status" value="1"/>
</dbReference>
<feature type="active site" description="Proton donor" evidence="9">
    <location>
        <position position="429"/>
    </location>
</feature>
<dbReference type="Proteomes" id="UP000077701">
    <property type="component" value="Unassembled WGS sequence"/>
</dbReference>
<dbReference type="GO" id="GO:0004177">
    <property type="term" value="F:aminopeptidase activity"/>
    <property type="evidence" value="ECO:0007669"/>
    <property type="project" value="InterPro"/>
</dbReference>
<evidence type="ECO:0000256" key="11">
    <source>
        <dbReference type="SAM" id="SignalP"/>
    </source>
</evidence>
<feature type="active site" evidence="9">
    <location>
        <position position="342"/>
    </location>
</feature>
<sequence length="1083" mass="111426">MNPRFMLGVTAALAAVALTTTSVVPASASAANAPNAAGATAPPSFAPPDPEARRRAIANAESALAAERRDLARGRDDVFSLKKAVAVSGMQFLTYSRAYQGVPVYGGDVVVATDRTGFTVAGVDTAQTAELKLDTRTTVTADRAALKARSLLTEVESVSTPALVVHALSDTPRMAWEVVVTGRAKDAPSVQHVYVDALNARILSSWDAVRAGTGHGFYNGGGLDISTSGSGSSYTMRDTTRNNLACGGQNGSPYTKSGDTWGNGQGTNLETACVDALWAAQKEWDMLRDWFGYNGFTGEGGGFPARVGLNQVNAYWNGSYTNFGKNQAGTQQATPMDVVGHEYGHAIYQFAGSGGAGSSNESGGLNESTGDIFGALLEHYANNPNDPPDYQVGEEVNLVGQGPIRYMYRPSTNGDPDCYSSSIPSTEVHAAAGPQNHWFYLLAEGTNPTGGKPATPVCSGANPRTFGGIGIQNAGRIYLAALNMKTTGNRTHAQSRSQTLSAAKALDPTCAWFEATKASWNAVNVPAVSGEPTCTPQGGNDDYSASIDPAAADVQPGQSATATISTTVTSGNAQSITLRTDSLPSGVTAAFSPAVISAGQTSRLTLTTSADTPAGSYPLTVTLDGASADKRVGFTLGVGSGQPGTDAPDISLADVKAHLQQFQSIAASNGGNRRATGPGYTASVSYVEGRLRAAGYTVTRQTCTSGCTGGAGPNLIADWPGGDPNQVVMAGAHLDGVSAGPGINDNASGSSALLEVALTLAEKNPSMAKHVRFAWWTDEEQGLNGSEFYVNAIGATERSKIKAYHNYDMVGSPNGGYFINNITTPAAAPLKEFYDKLNLRPEENTEGANRSDDAPFRNAGIPTSGVAAGASAVKTSAQATKWGGTAGRAYDPCYHASCDTAANINDTILDRAADAAAYGIWKLAVGGTGTPADDYLVSVSPSSVSIDAGGSATAVLSTTVTSGDAQSITLSATGLPSGATAVFSPPTITAGQSSTVTVTTSASTPPNTYTVSLRADGASADRSATLSLTVNGGGPGGTSWETWKSYAAGDTVTYDGVSYRCLQAHTSLPGWEPPNVPALWQRV</sequence>
<feature type="signal peptide" evidence="11">
    <location>
        <begin position="1"/>
        <end position="30"/>
    </location>
</feature>
<keyword evidence="14" id="KW-1185">Reference proteome</keyword>
<dbReference type="Pfam" id="PF02868">
    <property type="entry name" value="Peptidase_M4_C"/>
    <property type="match status" value="1"/>
</dbReference>
<keyword evidence="7" id="KW-0862">Zinc</keyword>
<dbReference type="GO" id="GO:0004222">
    <property type="term" value="F:metalloendopeptidase activity"/>
    <property type="evidence" value="ECO:0007669"/>
    <property type="project" value="InterPro"/>
</dbReference>
<keyword evidence="5 11" id="KW-0732">Signal</keyword>
<dbReference type="InterPro" id="IPR036573">
    <property type="entry name" value="CBM_sf_5/12"/>
</dbReference>
<comment type="similarity">
    <text evidence="1">Belongs to the peptidase M28 family. M28A subfamily.</text>
</comment>
<dbReference type="Pfam" id="PF01447">
    <property type="entry name" value="Peptidase_M4"/>
    <property type="match status" value="1"/>
</dbReference>
<reference evidence="13 14" key="1">
    <citation type="journal article" date="2016" name="Genome Announc.">
        <title>Draft Genome Sequence of Planomonospora sphaerica JCM9374, a Rare Actinomycete.</title>
        <authorList>
            <person name="Dohra H."/>
            <person name="Suzuki T."/>
            <person name="Inoue Y."/>
            <person name="Kodani S."/>
        </authorList>
    </citation>
    <scope>NUCLEOTIDE SEQUENCE [LARGE SCALE GENOMIC DNA]</scope>
    <source>
        <strain evidence="13 14">JCM 9374</strain>
    </source>
</reference>
<dbReference type="InterPro" id="IPR023612">
    <property type="entry name" value="Peptidase_M4"/>
</dbReference>
<dbReference type="InterPro" id="IPR050728">
    <property type="entry name" value="Zinc_Metalloprotease_M4"/>
</dbReference>
<dbReference type="Pfam" id="PF04389">
    <property type="entry name" value="Peptidase_M28"/>
    <property type="match status" value="1"/>
</dbReference>
<keyword evidence="8" id="KW-0482">Metalloprotease</keyword>
<feature type="region of interest" description="Disordered" evidence="10">
    <location>
        <begin position="31"/>
        <end position="51"/>
    </location>
</feature>
<feature type="region of interest" description="Disordered" evidence="10">
    <location>
        <begin position="229"/>
        <end position="260"/>
    </location>
</feature>
<dbReference type="GO" id="GO:0005975">
    <property type="term" value="P:carbohydrate metabolic process"/>
    <property type="evidence" value="ECO:0007669"/>
    <property type="project" value="InterPro"/>
</dbReference>
<dbReference type="EMBL" id="BDCX01000006">
    <property type="protein sequence ID" value="GAT67330.1"/>
    <property type="molecule type" value="Genomic_DNA"/>
</dbReference>
<dbReference type="SUPFAM" id="SSF51055">
    <property type="entry name" value="Carbohydrate binding domain"/>
    <property type="match status" value="1"/>
</dbReference>
<dbReference type="InterPro" id="IPR041756">
    <property type="entry name" value="M28_SGAP-like"/>
</dbReference>
<dbReference type="Gene3D" id="3.10.170.10">
    <property type="match status" value="1"/>
</dbReference>
<dbReference type="InterPro" id="IPR011096">
    <property type="entry name" value="FTP_domain"/>
</dbReference>
<dbReference type="InterPro" id="IPR001570">
    <property type="entry name" value="Peptidase_M4_C_domain"/>
</dbReference>
<dbReference type="GO" id="GO:0030246">
    <property type="term" value="F:carbohydrate binding"/>
    <property type="evidence" value="ECO:0007669"/>
    <property type="project" value="InterPro"/>
</dbReference>
<dbReference type="AlphaFoldDB" id="A0A171CWI8"/>
<dbReference type="InterPro" id="IPR027268">
    <property type="entry name" value="Peptidase_M4/M1_CTD_sf"/>
</dbReference>
<evidence type="ECO:0000259" key="12">
    <source>
        <dbReference type="SMART" id="SM00495"/>
    </source>
</evidence>
<evidence type="ECO:0000313" key="13">
    <source>
        <dbReference type="EMBL" id="GAT67330.1"/>
    </source>
</evidence>
<dbReference type="Gene3D" id="2.10.10.20">
    <property type="entry name" value="Carbohydrate-binding module superfamily 5/12"/>
    <property type="match status" value="1"/>
</dbReference>
<dbReference type="SMART" id="SM00495">
    <property type="entry name" value="ChtBD3"/>
    <property type="match status" value="1"/>
</dbReference>
<dbReference type="SUPFAM" id="SSF55486">
    <property type="entry name" value="Metalloproteases ('zincins'), catalytic domain"/>
    <property type="match status" value="1"/>
</dbReference>
<accession>A0A171CWI8</accession>
<keyword evidence="3" id="KW-0645">Protease</keyword>
<evidence type="ECO:0000256" key="2">
    <source>
        <dbReference type="ARBA" id="ARBA00009388"/>
    </source>
</evidence>
<evidence type="ECO:0000256" key="8">
    <source>
        <dbReference type="ARBA" id="ARBA00023049"/>
    </source>
</evidence>
<evidence type="ECO:0000313" key="14">
    <source>
        <dbReference type="Proteomes" id="UP000077701"/>
    </source>
</evidence>
<evidence type="ECO:0000256" key="1">
    <source>
        <dbReference type="ARBA" id="ARBA00005957"/>
    </source>
</evidence>
<feature type="domain" description="Chitin-binding type-3" evidence="12">
    <location>
        <begin position="1037"/>
        <end position="1083"/>
    </location>
</feature>
<feature type="compositionally biased region" description="Polar residues" evidence="10">
    <location>
        <begin position="251"/>
        <end position="260"/>
    </location>
</feature>
<evidence type="ECO:0000256" key="4">
    <source>
        <dbReference type="ARBA" id="ARBA00022723"/>
    </source>
</evidence>
<dbReference type="Gene3D" id="2.60.40.10">
    <property type="entry name" value="Immunoglobulins"/>
    <property type="match status" value="1"/>
</dbReference>
<dbReference type="Gene3D" id="3.40.630.10">
    <property type="entry name" value="Zn peptidases"/>
    <property type="match status" value="1"/>
</dbReference>
<dbReference type="Gene3D" id="3.10.450.490">
    <property type="match status" value="1"/>
</dbReference>
<dbReference type="GO" id="GO:0046872">
    <property type="term" value="F:metal ion binding"/>
    <property type="evidence" value="ECO:0007669"/>
    <property type="project" value="UniProtKB-KW"/>
</dbReference>
<dbReference type="PRINTS" id="PR00730">
    <property type="entry name" value="THERMOLYSIN"/>
</dbReference>
<dbReference type="CDD" id="cd12214">
    <property type="entry name" value="ChiA1_BD"/>
    <property type="match status" value="1"/>
</dbReference>
<evidence type="ECO:0000256" key="7">
    <source>
        <dbReference type="ARBA" id="ARBA00022833"/>
    </source>
</evidence>
<dbReference type="PANTHER" id="PTHR33794:SF1">
    <property type="entry name" value="BACILLOLYSIN"/>
    <property type="match status" value="1"/>
</dbReference>
<dbReference type="Gene3D" id="1.10.390.10">
    <property type="entry name" value="Neutral Protease Domain 2"/>
    <property type="match status" value="1"/>
</dbReference>
<comment type="similarity">
    <text evidence="2">Belongs to the peptidase M4 family.</text>
</comment>
<keyword evidence="4" id="KW-0479">Metal-binding</keyword>
<comment type="caution">
    <text evidence="13">The sequence shown here is derived from an EMBL/GenBank/DDBJ whole genome shotgun (WGS) entry which is preliminary data.</text>
</comment>
<evidence type="ECO:0000256" key="3">
    <source>
        <dbReference type="ARBA" id="ARBA00022670"/>
    </source>
</evidence>
<dbReference type="PANTHER" id="PTHR33794">
    <property type="entry name" value="BACILLOLYSIN"/>
    <property type="match status" value="1"/>
</dbReference>
<dbReference type="STRING" id="161355.PS9374_02983"/>
<dbReference type="InterPro" id="IPR013856">
    <property type="entry name" value="Peptidase_M4_domain"/>
</dbReference>